<dbReference type="Proteomes" id="UP000451860">
    <property type="component" value="Unassembled WGS sequence"/>
</dbReference>
<protein>
    <submittedName>
        <fullName evidence="1">Uncharacterized protein</fullName>
    </submittedName>
</protein>
<gene>
    <name evidence="1" type="ORF">GB883_18060</name>
</gene>
<dbReference type="EMBL" id="WHJE01000135">
    <property type="protein sequence ID" value="KAE8762684.1"/>
    <property type="molecule type" value="Genomic_DNA"/>
</dbReference>
<dbReference type="InterPro" id="IPR046080">
    <property type="entry name" value="DUF6098"/>
</dbReference>
<keyword evidence="2" id="KW-1185">Reference proteome</keyword>
<dbReference type="AlphaFoldDB" id="A0A7J5UKM3"/>
<evidence type="ECO:0000313" key="2">
    <source>
        <dbReference type="Proteomes" id="UP000451860"/>
    </source>
</evidence>
<accession>A0A7J5UKM3</accession>
<reference evidence="1 2" key="1">
    <citation type="submission" date="2019-10" db="EMBL/GenBank/DDBJ databases">
        <title>Georgenia wutianyii sp. nov. and Georgenia yuyongxinii sp. nov. isolated from plateau pika (Ochotona curzoniae) in the Qinghai-Tibet plateau of China.</title>
        <authorList>
            <person name="Tian Z."/>
        </authorList>
    </citation>
    <scope>NUCLEOTIDE SEQUENCE [LARGE SCALE GENOMIC DNA]</scope>
    <source>
        <strain evidence="1 2">DSM 21501</strain>
    </source>
</reference>
<proteinExistence type="predicted"/>
<evidence type="ECO:0000313" key="1">
    <source>
        <dbReference type="EMBL" id="KAE8762684.1"/>
    </source>
</evidence>
<dbReference type="OrthoDB" id="3531920at2"/>
<sequence length="153" mass="16500">MMIAAAPLARPAPAPETEALPSLTSLEQVLDVLRRCGETYLRISPGPLTDRYTGMRDADSGCLLPGLPVWALHPEPWWPAGPRLWAARQLVRHGYLLSGGKGHVAWLLTGEEVGRGPEGEPLVGSFRPVAVVAPAVLAEAEAAYAAWRLRDLH</sequence>
<dbReference type="RefSeq" id="WP_152204715.1">
    <property type="nucleotide sequence ID" value="NZ_VUKF01000069.1"/>
</dbReference>
<comment type="caution">
    <text evidence="1">The sequence shown here is derived from an EMBL/GenBank/DDBJ whole genome shotgun (WGS) entry which is preliminary data.</text>
</comment>
<name>A0A7J5UKM3_9MICO</name>
<dbReference type="Pfam" id="PF19593">
    <property type="entry name" value="DUF6098"/>
    <property type="match status" value="1"/>
</dbReference>
<organism evidence="1 2">
    <name type="scientific">Georgenia thermotolerans</name>
    <dbReference type="NCBI Taxonomy" id="527326"/>
    <lineage>
        <taxon>Bacteria</taxon>
        <taxon>Bacillati</taxon>
        <taxon>Actinomycetota</taxon>
        <taxon>Actinomycetes</taxon>
        <taxon>Micrococcales</taxon>
        <taxon>Bogoriellaceae</taxon>
        <taxon>Georgenia</taxon>
    </lineage>
</organism>